<evidence type="ECO:0000256" key="8">
    <source>
        <dbReference type="RuleBase" id="RU363108"/>
    </source>
</evidence>
<evidence type="ECO:0000256" key="3">
    <source>
        <dbReference type="ARBA" id="ARBA00022692"/>
    </source>
</evidence>
<evidence type="ECO:0000313" key="10">
    <source>
        <dbReference type="Proteomes" id="UP000095300"/>
    </source>
</evidence>
<evidence type="ECO:0000256" key="6">
    <source>
        <dbReference type="ARBA" id="ARBA00023170"/>
    </source>
</evidence>
<feature type="transmembrane region" description="Helical" evidence="8">
    <location>
        <begin position="298"/>
        <end position="314"/>
    </location>
</feature>
<protein>
    <recommendedName>
        <fullName evidence="8">Gustatory receptor</fullName>
    </recommendedName>
</protein>
<dbReference type="GO" id="GO:0033041">
    <property type="term" value="F:sweet taste receptor activity"/>
    <property type="evidence" value="ECO:0007669"/>
    <property type="project" value="TreeGrafter"/>
</dbReference>
<feature type="transmembrane region" description="Helical" evidence="8">
    <location>
        <begin position="79"/>
        <end position="98"/>
    </location>
</feature>
<organism evidence="9 10">
    <name type="scientific">Stomoxys calcitrans</name>
    <name type="common">Stable fly</name>
    <name type="synonym">Conops calcitrans</name>
    <dbReference type="NCBI Taxonomy" id="35570"/>
    <lineage>
        <taxon>Eukaryota</taxon>
        <taxon>Metazoa</taxon>
        <taxon>Ecdysozoa</taxon>
        <taxon>Arthropoda</taxon>
        <taxon>Hexapoda</taxon>
        <taxon>Insecta</taxon>
        <taxon>Pterygota</taxon>
        <taxon>Neoptera</taxon>
        <taxon>Endopterygota</taxon>
        <taxon>Diptera</taxon>
        <taxon>Brachycera</taxon>
        <taxon>Muscomorpha</taxon>
        <taxon>Muscoidea</taxon>
        <taxon>Muscidae</taxon>
        <taxon>Stomoxys</taxon>
    </lineage>
</organism>
<dbReference type="Proteomes" id="UP000095300">
    <property type="component" value="Unassembled WGS sequence"/>
</dbReference>
<accession>A0A454A0N8</accession>
<feature type="transmembrane region" description="Helical" evidence="8">
    <location>
        <begin position="258"/>
        <end position="286"/>
    </location>
</feature>
<dbReference type="Pfam" id="PF08395">
    <property type="entry name" value="7tm_7"/>
    <property type="match status" value="1"/>
</dbReference>
<feature type="transmembrane region" description="Helical" evidence="8">
    <location>
        <begin position="166"/>
        <end position="199"/>
    </location>
</feature>
<name>A0A454A0N8_STOCA</name>
<dbReference type="GO" id="GO:0030424">
    <property type="term" value="C:axon"/>
    <property type="evidence" value="ECO:0007669"/>
    <property type="project" value="TreeGrafter"/>
</dbReference>
<evidence type="ECO:0000313" key="9">
    <source>
        <dbReference type="EnsemblMetazoa" id="SCAU016967-PG"/>
    </source>
</evidence>
<dbReference type="GO" id="GO:0030425">
    <property type="term" value="C:dendrite"/>
    <property type="evidence" value="ECO:0007669"/>
    <property type="project" value="TreeGrafter"/>
</dbReference>
<keyword evidence="3 8" id="KW-0812">Transmembrane</keyword>
<evidence type="ECO:0000256" key="5">
    <source>
        <dbReference type="ARBA" id="ARBA00023136"/>
    </source>
</evidence>
<dbReference type="PANTHER" id="PTHR21143">
    <property type="entry name" value="INVERTEBRATE GUSTATORY RECEPTOR"/>
    <property type="match status" value="1"/>
</dbReference>
<keyword evidence="4 8" id="KW-1133">Transmembrane helix</keyword>
<dbReference type="PANTHER" id="PTHR21143:SF131">
    <property type="entry name" value="GUSTATORY AND ODORANT RECEPTOR 63A-RELATED"/>
    <property type="match status" value="1"/>
</dbReference>
<comment type="similarity">
    <text evidence="8">Belongs to the insect chemoreceptor superfamily. Gustatory receptor (GR) family.</text>
</comment>
<sequence>MRTRTRWLIASCYYASQLLGILPFWYNQQTGRVHTTRRVAICSAATSLTLLTIIAMFLCNFDWSPQHFLAHAFHFKIRITVFLIRISAVIITVILNWSKRQQFMNTLNDFQIMQQKFLKNWPISREVENEYDKSIARKVISNLLSNIFMSLELYVVSKTQLQWSNFFITVMVLVVIVLNMALTNFYIAIGNINVLLAILKEQLQRISLASKDMIKLQSSSNRPAGSRLMAKGYLLAHELDALALYQLKLWKFINRMTALYDFQGSCVILTMYITQVTVLYSCYLLLQQDYKPSNWNEMSSFVTSLAIVFYYLDMRTFRKGMFRTLDLFMEIEYVLKIRELQWPVAEECLEESFKNFSLQLAKFPVEMKLVGLFKFDRSMAFSIFGSTISNAIVLIQYDYKNNSDE</sequence>
<keyword evidence="10" id="KW-1185">Reference proteome</keyword>
<dbReference type="OrthoDB" id="7856336at2759"/>
<dbReference type="GO" id="GO:0005886">
    <property type="term" value="C:plasma membrane"/>
    <property type="evidence" value="ECO:0007669"/>
    <property type="project" value="UniProtKB-SubCell"/>
</dbReference>
<keyword evidence="2 8" id="KW-1003">Cell membrane</keyword>
<comment type="subcellular location">
    <subcellularLocation>
        <location evidence="1 8">Cell membrane</location>
        <topology evidence="1 8">Multi-pass membrane protein</topology>
    </subcellularLocation>
</comment>
<evidence type="ECO:0000256" key="2">
    <source>
        <dbReference type="ARBA" id="ARBA00022475"/>
    </source>
</evidence>
<feature type="transmembrane region" description="Helical" evidence="8">
    <location>
        <begin position="38"/>
        <end position="58"/>
    </location>
</feature>
<dbReference type="InterPro" id="IPR013604">
    <property type="entry name" value="7TM_chemorcpt"/>
</dbReference>
<keyword evidence="7 8" id="KW-0807">Transducer</keyword>
<proteinExistence type="inferred from homology"/>
<evidence type="ECO:0000256" key="4">
    <source>
        <dbReference type="ARBA" id="ARBA00022989"/>
    </source>
</evidence>
<dbReference type="GO" id="GO:0007165">
    <property type="term" value="P:signal transduction"/>
    <property type="evidence" value="ECO:0007669"/>
    <property type="project" value="UniProtKB-KW"/>
</dbReference>
<keyword evidence="6 8" id="KW-0675">Receptor</keyword>
<comment type="function">
    <text evidence="8">Gustatory receptor which mediates acceptance or avoidance behavior, depending on its substrates.</text>
</comment>
<comment type="caution">
    <text evidence="8">Lacks conserved residue(s) required for the propagation of feature annotation.</text>
</comment>
<evidence type="ECO:0000256" key="7">
    <source>
        <dbReference type="ARBA" id="ARBA00023224"/>
    </source>
</evidence>
<gene>
    <name evidence="9" type="primary">106093608</name>
</gene>
<dbReference type="GO" id="GO:0043025">
    <property type="term" value="C:neuronal cell body"/>
    <property type="evidence" value="ECO:0007669"/>
    <property type="project" value="TreeGrafter"/>
</dbReference>
<evidence type="ECO:0000256" key="1">
    <source>
        <dbReference type="ARBA" id="ARBA00004651"/>
    </source>
</evidence>
<dbReference type="AlphaFoldDB" id="A0A454A0N8"/>
<dbReference type="VEuPathDB" id="VectorBase:SCAU016967"/>
<reference evidence="9" key="1">
    <citation type="submission" date="2020-05" db="UniProtKB">
        <authorList>
            <consortium name="EnsemblMetazoa"/>
        </authorList>
    </citation>
    <scope>IDENTIFICATION</scope>
    <source>
        <strain evidence="9">USDA</strain>
    </source>
</reference>
<keyword evidence="5 8" id="KW-0472">Membrane</keyword>
<dbReference type="EnsemblMetazoa" id="SCAU016967-RG">
    <property type="protein sequence ID" value="SCAU016967-PG"/>
    <property type="gene ID" value="SCAU016967"/>
</dbReference>